<sequence length="348" mass="38951">MFLSHGFPTIILFSLSVIVTSLLMTSSSWSLNAQELLACATTTTCPCGGVMVLGRKCVCPECPAPISSQIPMTTTLPLYQDKNMNDEEDLNQFTITHSRSVRSLSNGNTNDENNFTCPHFHQQPKSQQDCQYHCKFGGIFKHAHESNSPCNKCECYCGPNQMTAQQEPVKNCDMICSNEYILDIERAKNSGCQSKCICSKNMIYDYHLQDKTEIGENKLSNRICLTLEKHIKNSQHRLTQTVCDKECGKYGGSLVPYQVVTTNSETGQSEKQYCSHQATFCKCRESKDTTVSSQHSEDAEDSSMSTSSSCQQECGYSNVDYIESVFSEISNDSVLTSSFHKKYHCHCK</sequence>
<name>A0AA88GA58_NAELO</name>
<keyword evidence="3" id="KW-1185">Reference proteome</keyword>
<evidence type="ECO:0000313" key="3">
    <source>
        <dbReference type="Proteomes" id="UP000816034"/>
    </source>
</evidence>
<proteinExistence type="predicted"/>
<dbReference type="Proteomes" id="UP000816034">
    <property type="component" value="Unassembled WGS sequence"/>
</dbReference>
<organism evidence="2 3">
    <name type="scientific">Naegleria lovaniensis</name>
    <name type="common">Amoeba</name>
    <dbReference type="NCBI Taxonomy" id="51637"/>
    <lineage>
        <taxon>Eukaryota</taxon>
        <taxon>Discoba</taxon>
        <taxon>Heterolobosea</taxon>
        <taxon>Tetramitia</taxon>
        <taxon>Eutetramitia</taxon>
        <taxon>Vahlkampfiidae</taxon>
        <taxon>Naegleria</taxon>
    </lineage>
</organism>
<comment type="caution">
    <text evidence="2">The sequence shown here is derived from an EMBL/GenBank/DDBJ whole genome shotgun (WGS) entry which is preliminary data.</text>
</comment>
<dbReference type="AlphaFoldDB" id="A0AA88GA58"/>
<dbReference type="GeneID" id="68103496"/>
<evidence type="ECO:0000256" key="1">
    <source>
        <dbReference type="SAM" id="SignalP"/>
    </source>
</evidence>
<evidence type="ECO:0000313" key="2">
    <source>
        <dbReference type="EMBL" id="KAG2374205.1"/>
    </source>
</evidence>
<reference evidence="2 3" key="1">
    <citation type="journal article" date="2018" name="BMC Genomics">
        <title>The genome of Naegleria lovaniensis, the basis for a comparative approach to unravel pathogenicity factors of the human pathogenic amoeba N. fowleri.</title>
        <authorList>
            <person name="Liechti N."/>
            <person name="Schurch N."/>
            <person name="Bruggmann R."/>
            <person name="Wittwer M."/>
        </authorList>
    </citation>
    <scope>NUCLEOTIDE SEQUENCE [LARGE SCALE GENOMIC DNA]</scope>
    <source>
        <strain evidence="2 3">ATCC 30569</strain>
    </source>
</reference>
<accession>A0AA88GA58</accession>
<feature type="chain" id="PRO_5041666949" evidence="1">
    <location>
        <begin position="31"/>
        <end position="348"/>
    </location>
</feature>
<gene>
    <name evidence="2" type="ORF">C9374_011042</name>
</gene>
<dbReference type="RefSeq" id="XP_044543379.1">
    <property type="nucleotide sequence ID" value="XM_044686654.1"/>
</dbReference>
<dbReference type="EMBL" id="PYSW02000047">
    <property type="protein sequence ID" value="KAG2374205.1"/>
    <property type="molecule type" value="Genomic_DNA"/>
</dbReference>
<feature type="signal peptide" evidence="1">
    <location>
        <begin position="1"/>
        <end position="30"/>
    </location>
</feature>
<protein>
    <submittedName>
        <fullName evidence="2">Uncharacterized protein</fullName>
    </submittedName>
</protein>
<keyword evidence="1" id="KW-0732">Signal</keyword>